<dbReference type="OrthoDB" id="9802228at2"/>
<sequence length="357" mass="38298">MTNADTHTPDTENDPRWLQIVARDKQADGHLWYSVATTGIYCRPSCPSRTANPRNVTLHDTLESARATGFRPCRRCNPEGSSSNAANAALVEQACRLIEGSEEPLSLETLAASVELSSGYFHRLFKAQTGLTPKAYTSAHLARKVRDRLAEGSSVTTAMYDAGFSSNGRFYEQSSAMLGMTPGAYKSGGANEVLHFAVAQCSLGAILVATSDKGVASILLGDDPEGLVRDLEDRFPRATLVGADAGYEQMIAKVIGFVEAPNLGLDLPLDVRGTAFQQRVWQALRDIPRGETATYAQIARCIGSPGAARAVAGACAANPIAIAIPCHRVIRNDGTLSGYRWGVKRKRILLSREAEAT</sequence>
<comment type="catalytic activity">
    <reaction evidence="9">
        <text>a 6-O-methyl-2'-deoxyguanosine in DNA + L-cysteinyl-[protein] = S-methyl-L-cysteinyl-[protein] + a 2'-deoxyguanosine in DNA</text>
        <dbReference type="Rhea" id="RHEA:24000"/>
        <dbReference type="Rhea" id="RHEA-COMP:10131"/>
        <dbReference type="Rhea" id="RHEA-COMP:10132"/>
        <dbReference type="Rhea" id="RHEA-COMP:11367"/>
        <dbReference type="Rhea" id="RHEA-COMP:11368"/>
        <dbReference type="ChEBI" id="CHEBI:29950"/>
        <dbReference type="ChEBI" id="CHEBI:82612"/>
        <dbReference type="ChEBI" id="CHEBI:85445"/>
        <dbReference type="ChEBI" id="CHEBI:85448"/>
        <dbReference type="EC" id="2.1.1.63"/>
    </reaction>
</comment>
<dbReference type="InterPro" id="IPR036388">
    <property type="entry name" value="WH-like_DNA-bd_sf"/>
</dbReference>
<keyword evidence="11" id="KW-0479">Metal-binding</keyword>
<keyword evidence="5" id="KW-0805">Transcription regulation</keyword>
<dbReference type="NCBIfam" id="TIGR00589">
    <property type="entry name" value="ogt"/>
    <property type="match status" value="1"/>
</dbReference>
<dbReference type="Gene3D" id="3.40.10.10">
    <property type="entry name" value="DNA Methylphosphotriester Repair Domain"/>
    <property type="match status" value="1"/>
</dbReference>
<dbReference type="GO" id="GO:0043565">
    <property type="term" value="F:sequence-specific DNA binding"/>
    <property type="evidence" value="ECO:0007669"/>
    <property type="project" value="InterPro"/>
</dbReference>
<dbReference type="SUPFAM" id="SSF53155">
    <property type="entry name" value="Methylated DNA-protein cysteine methyltransferase domain"/>
    <property type="match status" value="1"/>
</dbReference>
<dbReference type="Gene3D" id="1.10.10.10">
    <property type="entry name" value="Winged helix-like DNA-binding domain superfamily/Winged helix DNA-binding domain"/>
    <property type="match status" value="1"/>
</dbReference>
<gene>
    <name evidence="13" type="ORF">A8V01_15600</name>
</gene>
<dbReference type="FunFam" id="1.10.10.10:FF:000410">
    <property type="entry name" value="ADA regulatory protein, putative"/>
    <property type="match status" value="1"/>
</dbReference>
<keyword evidence="2 13" id="KW-0489">Methyltransferase</keyword>
<keyword evidence="11" id="KW-0862">Zinc</keyword>
<evidence type="ECO:0000256" key="6">
    <source>
        <dbReference type="ARBA" id="ARBA00023159"/>
    </source>
</evidence>
<dbReference type="GO" id="GO:0003908">
    <property type="term" value="F:methylated-DNA-[protein]-cysteine S-methyltransferase activity"/>
    <property type="evidence" value="ECO:0007669"/>
    <property type="project" value="UniProtKB-EC"/>
</dbReference>
<feature type="domain" description="HTH araC/xylS-type" evidence="12">
    <location>
        <begin position="92"/>
        <end position="188"/>
    </location>
</feature>
<name>A0A2K2G3H2_9SPHN</name>
<evidence type="ECO:0000256" key="5">
    <source>
        <dbReference type="ARBA" id="ARBA00023015"/>
    </source>
</evidence>
<evidence type="ECO:0000256" key="2">
    <source>
        <dbReference type="ARBA" id="ARBA00022603"/>
    </source>
</evidence>
<protein>
    <submittedName>
        <fullName evidence="13">6-O-methylguanine DNA methyltransferase</fullName>
    </submittedName>
</protein>
<evidence type="ECO:0000256" key="3">
    <source>
        <dbReference type="ARBA" id="ARBA00022679"/>
    </source>
</evidence>
<keyword evidence="7" id="KW-0804">Transcription</keyword>
<evidence type="ECO:0000256" key="4">
    <source>
        <dbReference type="ARBA" id="ARBA00022763"/>
    </source>
</evidence>
<dbReference type="Proteomes" id="UP000236327">
    <property type="component" value="Unassembled WGS sequence"/>
</dbReference>
<keyword evidence="3 13" id="KW-0808">Transferase</keyword>
<feature type="binding site" evidence="11">
    <location>
        <position position="42"/>
    </location>
    <ligand>
        <name>Zn(2+)</name>
        <dbReference type="ChEBI" id="CHEBI:29105"/>
    </ligand>
</feature>
<dbReference type="Gene3D" id="3.30.160.70">
    <property type="entry name" value="Methylated DNA-protein cysteine methyltransferase domain"/>
    <property type="match status" value="1"/>
</dbReference>
<dbReference type="GO" id="GO:0003700">
    <property type="term" value="F:DNA-binding transcription factor activity"/>
    <property type="evidence" value="ECO:0007669"/>
    <property type="project" value="InterPro"/>
</dbReference>
<reference evidence="13 14" key="1">
    <citation type="submission" date="2016-05" db="EMBL/GenBank/DDBJ databases">
        <title>Complete genome sequence of Novosphingobium guangzhouense SA925(T).</title>
        <authorList>
            <person name="Sha S."/>
        </authorList>
    </citation>
    <scope>NUCLEOTIDE SEQUENCE [LARGE SCALE GENOMIC DNA]</scope>
    <source>
        <strain evidence="13 14">SA925</strain>
    </source>
</reference>
<evidence type="ECO:0000259" key="12">
    <source>
        <dbReference type="PROSITE" id="PS01124"/>
    </source>
</evidence>
<dbReference type="InterPro" id="IPR016221">
    <property type="entry name" value="Bifunct_regulatory_prot_Ada"/>
</dbReference>
<dbReference type="Gene3D" id="1.10.10.60">
    <property type="entry name" value="Homeodomain-like"/>
    <property type="match status" value="1"/>
</dbReference>
<evidence type="ECO:0000256" key="10">
    <source>
        <dbReference type="PIRSR" id="PIRSR000409-1"/>
    </source>
</evidence>
<dbReference type="EMBL" id="LYMM01000024">
    <property type="protein sequence ID" value="PNU05584.1"/>
    <property type="molecule type" value="Genomic_DNA"/>
</dbReference>
<evidence type="ECO:0000256" key="9">
    <source>
        <dbReference type="ARBA" id="ARBA00049348"/>
    </source>
</evidence>
<dbReference type="InterPro" id="IPR001497">
    <property type="entry name" value="MethylDNA_cys_MeTrfase_AS"/>
</dbReference>
<feature type="active site" description="Nucleophile; methyl group acceptor from methylphosphotriester" evidence="10">
    <location>
        <position position="42"/>
    </location>
</feature>
<dbReference type="Pfam" id="PF01035">
    <property type="entry name" value="DNA_binding_1"/>
    <property type="match status" value="1"/>
</dbReference>
<accession>A0A2K2G3H2</accession>
<comment type="caution">
    <text evidence="13">The sequence shown here is derived from an EMBL/GenBank/DDBJ whole genome shotgun (WGS) entry which is preliminary data.</text>
</comment>
<comment type="catalytic activity">
    <reaction evidence="1">
        <text>a 4-O-methyl-thymidine in DNA + L-cysteinyl-[protein] = a thymidine in DNA + S-methyl-L-cysteinyl-[protein]</text>
        <dbReference type="Rhea" id="RHEA:53428"/>
        <dbReference type="Rhea" id="RHEA-COMP:10131"/>
        <dbReference type="Rhea" id="RHEA-COMP:10132"/>
        <dbReference type="Rhea" id="RHEA-COMP:13555"/>
        <dbReference type="Rhea" id="RHEA-COMP:13556"/>
        <dbReference type="ChEBI" id="CHEBI:29950"/>
        <dbReference type="ChEBI" id="CHEBI:82612"/>
        <dbReference type="ChEBI" id="CHEBI:137386"/>
        <dbReference type="ChEBI" id="CHEBI:137387"/>
        <dbReference type="EC" id="2.1.1.63"/>
    </reaction>
</comment>
<dbReference type="PIRSF" id="PIRSF000409">
    <property type="entry name" value="Ada"/>
    <property type="match status" value="1"/>
</dbReference>
<organism evidence="13 14">
    <name type="scientific">Novosphingobium guangzhouense</name>
    <dbReference type="NCBI Taxonomy" id="1850347"/>
    <lineage>
        <taxon>Bacteria</taxon>
        <taxon>Pseudomonadati</taxon>
        <taxon>Pseudomonadota</taxon>
        <taxon>Alphaproteobacteria</taxon>
        <taxon>Sphingomonadales</taxon>
        <taxon>Sphingomonadaceae</taxon>
        <taxon>Novosphingobium</taxon>
    </lineage>
</organism>
<dbReference type="PANTHER" id="PTHR10815:SF14">
    <property type="entry name" value="BIFUNCTIONAL TRANSCRIPTIONAL ACTIVATOR_DNA REPAIR ENZYME ADA"/>
    <property type="match status" value="1"/>
</dbReference>
<dbReference type="InterPro" id="IPR009057">
    <property type="entry name" value="Homeodomain-like_sf"/>
</dbReference>
<evidence type="ECO:0000313" key="14">
    <source>
        <dbReference type="Proteomes" id="UP000236327"/>
    </source>
</evidence>
<dbReference type="InterPro" id="IPR035451">
    <property type="entry name" value="Ada-like_dom_sf"/>
</dbReference>
<dbReference type="RefSeq" id="WP_103095187.1">
    <property type="nucleotide sequence ID" value="NZ_LYMM01000024.1"/>
</dbReference>
<dbReference type="GO" id="GO:0032259">
    <property type="term" value="P:methylation"/>
    <property type="evidence" value="ECO:0007669"/>
    <property type="project" value="UniProtKB-KW"/>
</dbReference>
<dbReference type="SMART" id="SM00342">
    <property type="entry name" value="HTH_ARAC"/>
    <property type="match status" value="1"/>
</dbReference>
<feature type="binding site" evidence="11">
    <location>
        <position position="76"/>
    </location>
    <ligand>
        <name>Zn(2+)</name>
        <dbReference type="ChEBI" id="CHEBI:29105"/>
    </ligand>
</feature>
<dbReference type="AlphaFoldDB" id="A0A2K2G3H2"/>
<dbReference type="PROSITE" id="PS00374">
    <property type="entry name" value="MGMT"/>
    <property type="match status" value="1"/>
</dbReference>
<feature type="binding site" evidence="11">
    <location>
        <position position="46"/>
    </location>
    <ligand>
        <name>Zn(2+)</name>
        <dbReference type="ChEBI" id="CHEBI:29105"/>
    </ligand>
</feature>
<evidence type="ECO:0000256" key="8">
    <source>
        <dbReference type="ARBA" id="ARBA00023204"/>
    </source>
</evidence>
<dbReference type="Pfam" id="PF12833">
    <property type="entry name" value="HTH_18"/>
    <property type="match status" value="1"/>
</dbReference>
<evidence type="ECO:0000256" key="11">
    <source>
        <dbReference type="PIRSR" id="PIRSR000409-3"/>
    </source>
</evidence>
<keyword evidence="4" id="KW-0227">DNA damage</keyword>
<keyword evidence="14" id="KW-1185">Reference proteome</keyword>
<keyword evidence="6" id="KW-0010">Activator</keyword>
<evidence type="ECO:0000313" key="13">
    <source>
        <dbReference type="EMBL" id="PNU05584.1"/>
    </source>
</evidence>
<evidence type="ECO:0000256" key="1">
    <source>
        <dbReference type="ARBA" id="ARBA00001286"/>
    </source>
</evidence>
<keyword evidence="8" id="KW-0234">DNA repair</keyword>
<dbReference type="SUPFAM" id="SSF46689">
    <property type="entry name" value="Homeodomain-like"/>
    <property type="match status" value="1"/>
</dbReference>
<dbReference type="InterPro" id="IPR036631">
    <property type="entry name" value="MGMT_N_sf"/>
</dbReference>
<dbReference type="GO" id="GO:0008270">
    <property type="term" value="F:zinc ion binding"/>
    <property type="evidence" value="ECO:0007669"/>
    <property type="project" value="InterPro"/>
</dbReference>
<feature type="active site" description="Nucleophile; methyl group acceptor from either O6-methylguanine or O4-methylthymine" evidence="10">
    <location>
        <position position="326"/>
    </location>
</feature>
<comment type="cofactor">
    <cofactor evidence="11">
        <name>Zn(2+)</name>
        <dbReference type="ChEBI" id="CHEBI:29105"/>
    </cofactor>
    <text evidence="11">Binds 1 zinc ion per subunit.</text>
</comment>
<dbReference type="CDD" id="cd06445">
    <property type="entry name" value="ATase"/>
    <property type="match status" value="1"/>
</dbReference>
<dbReference type="Pfam" id="PF02805">
    <property type="entry name" value="Ada_Zn_binding"/>
    <property type="match status" value="1"/>
</dbReference>
<dbReference type="InterPro" id="IPR014048">
    <property type="entry name" value="MethylDNA_cys_MeTrfase_DNA-bd"/>
</dbReference>
<dbReference type="SUPFAM" id="SSF46767">
    <property type="entry name" value="Methylated DNA-protein cysteine methyltransferase, C-terminal domain"/>
    <property type="match status" value="1"/>
</dbReference>
<dbReference type="SUPFAM" id="SSF57884">
    <property type="entry name" value="Ada DNA repair protein, N-terminal domain (N-Ada 10)"/>
    <property type="match status" value="1"/>
</dbReference>
<dbReference type="InterPro" id="IPR018060">
    <property type="entry name" value="HTH_AraC"/>
</dbReference>
<dbReference type="PROSITE" id="PS01124">
    <property type="entry name" value="HTH_ARAC_FAMILY_2"/>
    <property type="match status" value="1"/>
</dbReference>
<evidence type="ECO:0000256" key="7">
    <source>
        <dbReference type="ARBA" id="ARBA00023163"/>
    </source>
</evidence>
<dbReference type="PANTHER" id="PTHR10815">
    <property type="entry name" value="METHYLATED-DNA--PROTEIN-CYSTEINE METHYLTRANSFERASE"/>
    <property type="match status" value="1"/>
</dbReference>
<proteinExistence type="predicted"/>
<dbReference type="GO" id="GO:0006281">
    <property type="term" value="P:DNA repair"/>
    <property type="evidence" value="ECO:0007669"/>
    <property type="project" value="UniProtKB-KW"/>
</dbReference>
<dbReference type="InterPro" id="IPR036217">
    <property type="entry name" value="MethylDNA_cys_MeTrfase_DNAb"/>
</dbReference>
<dbReference type="NCBIfam" id="NF011964">
    <property type="entry name" value="PRK15435.1"/>
    <property type="match status" value="1"/>
</dbReference>
<feature type="binding site" evidence="11">
    <location>
        <position position="73"/>
    </location>
    <ligand>
        <name>Zn(2+)</name>
        <dbReference type="ChEBI" id="CHEBI:29105"/>
    </ligand>
</feature>
<dbReference type="InterPro" id="IPR004026">
    <property type="entry name" value="Ada_DNA_repair_Zn-bd"/>
</dbReference>